<evidence type="ECO:0000259" key="2">
    <source>
        <dbReference type="Pfam" id="PF23751"/>
    </source>
</evidence>
<feature type="compositionally biased region" description="Low complexity" evidence="1">
    <location>
        <begin position="12"/>
        <end position="31"/>
    </location>
</feature>
<dbReference type="FunFam" id="2.130.10.10:FF:002559">
    <property type="entry name" value="Os02g0136933 protein"/>
    <property type="match status" value="1"/>
</dbReference>
<feature type="region of interest" description="Disordered" evidence="1">
    <location>
        <begin position="673"/>
        <end position="705"/>
    </location>
</feature>
<gene>
    <name evidence="5" type="ORF">TSUD_207250</name>
</gene>
<evidence type="ECO:0000259" key="3">
    <source>
        <dbReference type="Pfam" id="PF23752"/>
    </source>
</evidence>
<dbReference type="SUPFAM" id="SSF50978">
    <property type="entry name" value="WD40 repeat-like"/>
    <property type="match status" value="1"/>
</dbReference>
<feature type="domain" description="WDR11 first beta-propeller" evidence="2">
    <location>
        <begin position="35"/>
        <end position="503"/>
    </location>
</feature>
<dbReference type="OrthoDB" id="1291858at2759"/>
<dbReference type="InterPro" id="IPR039694">
    <property type="entry name" value="WDR11"/>
</dbReference>
<dbReference type="Pfam" id="PF23753">
    <property type="entry name" value="TPR_WDR11"/>
    <property type="match status" value="1"/>
</dbReference>
<dbReference type="InterPro" id="IPR057853">
    <property type="entry name" value="Beta-prop_WDR11_2nd"/>
</dbReference>
<dbReference type="GO" id="GO:0005737">
    <property type="term" value="C:cytoplasm"/>
    <property type="evidence" value="ECO:0007669"/>
    <property type="project" value="TreeGrafter"/>
</dbReference>
<dbReference type="PANTHER" id="PTHR14593">
    <property type="entry name" value="WD REPEAT-CONTAINING PROTEIN 11"/>
    <property type="match status" value="1"/>
</dbReference>
<feature type="domain" description="WDR11 TPR" evidence="4">
    <location>
        <begin position="1082"/>
        <end position="1338"/>
    </location>
</feature>
<evidence type="ECO:0000313" key="5">
    <source>
        <dbReference type="EMBL" id="GAU37019.1"/>
    </source>
</evidence>
<sequence length="1346" mass="148388">MLLGNSPRAVASPRSQPQSPFSSSSQESWESMLPGPSTRNNFGSSDLSPHGLLAFPSGSSISIIDTRSMQLVSSFPIPPPPSSAAPFVTAIRWIPLPLNRHLLSSEPSSSHLLLAAGDRQGRIALLDFRLKSAILWFDTDSKVGIQDLCWIHARSDLFFLAAITGPSTLSLFNATTGRCVWKYDASPEYFSCIRRDPFDARRICAIGLKGFLLSLLHLGDTEEGVVIKELQIRTDSSELLKLERDSTGAAMVPASAAFPLYVARFAFSQHWRHILFVTFPRELVVFDLQYERVIFNSALPRGFGKFLDVLPDPSNEWIYCAHVDGKLSTWRRKPGEQAHVMYSMEELMPSVGTSVPSPSILSVILCQSDTTLQNIGKNYSGIPSSPYLHEDFDNPFDFCDESHIISKIHLISISDDGKLWDWLLTAEVNADTQKDDKKLGLVNDDSTAALHGANSNTMVSFAGGRELNVGRPLENLNDNKSHLPSSTFNHEEISMKISLVGQLQLLSSTVTMLAVPTPSLTATLARGGNYPAAAVPLVALGTQSGIIDVVDVSANAVTSSLSVHNGIVRGLRWLGNSRLVSFSYTQANEKSGGYINKLVVTCLRSGLNKMFRVLQKPERAPIRALRTSSSGRYLLILFRDAPVEVWAMTKNPIMLRSLALPFTVLEWTLPTVPRPPKDQSSEASDEASKPSDSKEGSSAEGSQDDTSESFAFALVNGALGVFEVHGRRIRDFSIVHRPKWPSSSFVSSDGLITAMAYRLPHVVMGDRMGNIRWWDVTTGHSSSFNTHREGIRRIKFSPFVPGDHSRGRIAVLFYDNTFSVFDLDSPDPLANSLLQPQFPGTLVLELDWLPLRTDKSDPLVLCIAGADGSFRLVDINVYIGLDGIVMAWTTLDGSVMAGGTLFLAFNLPTLLSGPAIQNPQFHNLYMEVCRKPVVPWPQFDTIVNNRFCVALQMILQLGVKPSWFNTCSTTLEKRPHLIPGAPTPTGDLRTYMINVPPLGDSVVPEMLLKVLEPYRKEGCMLDDERAKLYASIVDKSCAARFAFAATVFGESSEALFWLQLPQALKHFITKSSRKPPSKGPTTEASQGQQRLMAFDQEELWKSASERISWHDKLEDEEDMQKRVHELVSVGNLEAAVSLLLSTPPESSYFYVNALRAVALSSAVSRSLHELAVKVVAANMVRADRSLSGTHLLCAVGRYQEACSQLQDAGCWSDASTLAATHLKGSDYARVLQRWAGYVLHSEHNIWRALILYVAAGALQEALAALREAQLPDTAALFILACREIHAEIVSDLGITDDESNSSVNDRIRNLHALNPENEDVTAVDEYFVQYQRKLVHLCMDSHPSYD</sequence>
<proteinExistence type="predicted"/>
<organism evidence="5 6">
    <name type="scientific">Trifolium subterraneum</name>
    <name type="common">Subterranean clover</name>
    <dbReference type="NCBI Taxonomy" id="3900"/>
    <lineage>
        <taxon>Eukaryota</taxon>
        <taxon>Viridiplantae</taxon>
        <taxon>Streptophyta</taxon>
        <taxon>Embryophyta</taxon>
        <taxon>Tracheophyta</taxon>
        <taxon>Spermatophyta</taxon>
        <taxon>Magnoliopsida</taxon>
        <taxon>eudicotyledons</taxon>
        <taxon>Gunneridae</taxon>
        <taxon>Pentapetalae</taxon>
        <taxon>rosids</taxon>
        <taxon>fabids</taxon>
        <taxon>Fabales</taxon>
        <taxon>Fabaceae</taxon>
        <taxon>Papilionoideae</taxon>
        <taxon>50 kb inversion clade</taxon>
        <taxon>NPAAA clade</taxon>
        <taxon>Hologalegina</taxon>
        <taxon>IRL clade</taxon>
        <taxon>Trifolieae</taxon>
        <taxon>Trifolium</taxon>
    </lineage>
</organism>
<dbReference type="SUPFAM" id="SSF50998">
    <property type="entry name" value="Quinoprotein alcohol dehydrogenase-like"/>
    <property type="match status" value="1"/>
</dbReference>
<feature type="region of interest" description="Disordered" evidence="1">
    <location>
        <begin position="1"/>
        <end position="41"/>
    </location>
</feature>
<keyword evidence="6" id="KW-1185">Reference proteome</keyword>
<evidence type="ECO:0000256" key="1">
    <source>
        <dbReference type="SAM" id="MobiDB-lite"/>
    </source>
</evidence>
<dbReference type="Pfam" id="PF23751">
    <property type="entry name" value="Beta-prop_WDR11_1st"/>
    <property type="match status" value="1"/>
</dbReference>
<dbReference type="PANTHER" id="PTHR14593:SF5">
    <property type="entry name" value="WD REPEAT-CONTAINING PROTEIN 11"/>
    <property type="match status" value="1"/>
</dbReference>
<name>A0A2Z6NZY8_TRISU</name>
<dbReference type="InterPro" id="IPR057852">
    <property type="entry name" value="Beta-prop_WDR11_1st"/>
</dbReference>
<dbReference type="InterPro" id="IPR015943">
    <property type="entry name" value="WD40/YVTN_repeat-like_dom_sf"/>
</dbReference>
<feature type="compositionally biased region" description="Basic and acidic residues" evidence="1">
    <location>
        <begin position="675"/>
        <end position="697"/>
    </location>
</feature>
<evidence type="ECO:0000313" key="6">
    <source>
        <dbReference type="Proteomes" id="UP000242715"/>
    </source>
</evidence>
<reference evidence="6" key="1">
    <citation type="journal article" date="2017" name="Front. Plant Sci.">
        <title>Climate Clever Clovers: New Paradigm to Reduce the Environmental Footprint of Ruminants by Breeding Low Methanogenic Forages Utilizing Haplotype Variation.</title>
        <authorList>
            <person name="Kaur P."/>
            <person name="Appels R."/>
            <person name="Bayer P.E."/>
            <person name="Keeble-Gagnere G."/>
            <person name="Wang J."/>
            <person name="Hirakawa H."/>
            <person name="Shirasawa K."/>
            <person name="Vercoe P."/>
            <person name="Stefanova K."/>
            <person name="Durmic Z."/>
            <person name="Nichols P."/>
            <person name="Revell C."/>
            <person name="Isobe S.N."/>
            <person name="Edwards D."/>
            <person name="Erskine W."/>
        </authorList>
    </citation>
    <scope>NUCLEOTIDE SEQUENCE [LARGE SCALE GENOMIC DNA]</scope>
    <source>
        <strain evidence="6">cv. Daliak</strain>
    </source>
</reference>
<feature type="domain" description="WDR11 second beta-propeller" evidence="3">
    <location>
        <begin position="505"/>
        <end position="877"/>
    </location>
</feature>
<dbReference type="Proteomes" id="UP000242715">
    <property type="component" value="Unassembled WGS sequence"/>
</dbReference>
<dbReference type="Pfam" id="PF23752">
    <property type="entry name" value="Beta-prop_WDR11_2nd"/>
    <property type="match status" value="1"/>
</dbReference>
<dbReference type="EMBL" id="DF973650">
    <property type="protein sequence ID" value="GAU37019.1"/>
    <property type="molecule type" value="Genomic_DNA"/>
</dbReference>
<dbReference type="InterPro" id="IPR057854">
    <property type="entry name" value="TPR_WDR11"/>
</dbReference>
<dbReference type="InterPro" id="IPR036322">
    <property type="entry name" value="WD40_repeat_dom_sf"/>
</dbReference>
<dbReference type="InterPro" id="IPR011047">
    <property type="entry name" value="Quinoprotein_ADH-like_sf"/>
</dbReference>
<accession>A0A2Z6NZY8</accession>
<protein>
    <submittedName>
        <fullName evidence="5">Uncharacterized protein</fullName>
    </submittedName>
</protein>
<evidence type="ECO:0000259" key="4">
    <source>
        <dbReference type="Pfam" id="PF23753"/>
    </source>
</evidence>
<dbReference type="Gene3D" id="2.130.10.10">
    <property type="entry name" value="YVTN repeat-like/Quinoprotein amine dehydrogenase"/>
    <property type="match status" value="3"/>
</dbReference>